<feature type="transmembrane region" description="Helical" evidence="1">
    <location>
        <begin position="229"/>
        <end position="252"/>
    </location>
</feature>
<proteinExistence type="predicted"/>
<dbReference type="STRING" id="1464122.SAMN05421737_10198"/>
<sequence length="368" mass="41834">MNQHTQPLGRIDVLDGLRGITLLFIFIVHLSQFFTPSTMGNLTTNAYVLFSNSSYPLFAFMFGISVVLLYDRLQKRELNPTPILFRRMLILAPFGLIHLLFIFSGDALFSYAIAGLMLLLLVKIPQKWLLTLSIFFFVRGIAGNDIAQLIGIPLDISSMLPESFSVVTSYFDRALGDLTYMLPGMYAYRAGLFTHLPKNRRLLWIGAPIFLIIGITVKALFFYDMVDNVSITILQLACLLVTTGYIFLFLAIGTSNKKVRSLLIPFQAVGRMAFTNYLLQSLICVMLAIDTEHAYFSGWGLIGEISEISLYGLGLFIFLLQILFSHFWLKRFSYGPLEWIWRMGTYWKIVPMKRKIVVTDNKQKASGM</sequence>
<feature type="transmembrane region" description="Helical" evidence="1">
    <location>
        <begin position="16"/>
        <end position="34"/>
    </location>
</feature>
<dbReference type="AlphaFoldDB" id="A0A1G6GIM6"/>
<evidence type="ECO:0000313" key="4">
    <source>
        <dbReference type="Proteomes" id="UP000242662"/>
    </source>
</evidence>
<accession>A0A1G6GIM6</accession>
<reference evidence="4" key="1">
    <citation type="submission" date="2016-09" db="EMBL/GenBank/DDBJ databases">
        <authorList>
            <person name="Varghese N."/>
            <person name="Submissions S."/>
        </authorList>
    </citation>
    <scope>NUCLEOTIDE SEQUENCE [LARGE SCALE GENOMIC DNA]</scope>
    <source>
        <strain evidence="4">25nlg</strain>
    </source>
</reference>
<dbReference type="RefSeq" id="WP_090774348.1">
    <property type="nucleotide sequence ID" value="NZ_FMYM01000001.1"/>
</dbReference>
<dbReference type="EMBL" id="FMYM01000001">
    <property type="protein sequence ID" value="SDB81683.1"/>
    <property type="molecule type" value="Genomic_DNA"/>
</dbReference>
<evidence type="ECO:0000256" key="1">
    <source>
        <dbReference type="SAM" id="Phobius"/>
    </source>
</evidence>
<dbReference type="Pfam" id="PF04235">
    <property type="entry name" value="DUF418"/>
    <property type="match status" value="1"/>
</dbReference>
<dbReference type="OrthoDB" id="9807744at2"/>
<dbReference type="InterPro" id="IPR007349">
    <property type="entry name" value="DUF418"/>
</dbReference>
<keyword evidence="1" id="KW-0812">Transmembrane</keyword>
<feature type="transmembrane region" description="Helical" evidence="1">
    <location>
        <begin position="83"/>
        <end position="102"/>
    </location>
</feature>
<evidence type="ECO:0000313" key="3">
    <source>
        <dbReference type="EMBL" id="SDB81683.1"/>
    </source>
</evidence>
<dbReference type="PANTHER" id="PTHR30590:SF2">
    <property type="entry name" value="INNER MEMBRANE PROTEIN"/>
    <property type="match status" value="1"/>
</dbReference>
<feature type="transmembrane region" description="Helical" evidence="1">
    <location>
        <begin position="309"/>
        <end position="329"/>
    </location>
</feature>
<gene>
    <name evidence="3" type="ORF">SAMN05421737_10198</name>
</gene>
<keyword evidence="1" id="KW-0472">Membrane</keyword>
<feature type="transmembrane region" description="Helical" evidence="1">
    <location>
        <begin position="202"/>
        <end position="223"/>
    </location>
</feature>
<dbReference type="PANTHER" id="PTHR30590">
    <property type="entry name" value="INNER MEMBRANE PROTEIN"/>
    <property type="match status" value="1"/>
</dbReference>
<keyword evidence="4" id="KW-1185">Reference proteome</keyword>
<name>A0A1G6GIM6_9BACI</name>
<protein>
    <recommendedName>
        <fullName evidence="2">DUF418 domain-containing protein</fullName>
    </recommendedName>
</protein>
<dbReference type="Proteomes" id="UP000242662">
    <property type="component" value="Unassembled WGS sequence"/>
</dbReference>
<feature type="domain" description="DUF418" evidence="2">
    <location>
        <begin position="187"/>
        <end position="348"/>
    </location>
</feature>
<feature type="transmembrane region" description="Helical" evidence="1">
    <location>
        <begin position="273"/>
        <end position="289"/>
    </location>
</feature>
<feature type="transmembrane region" description="Helical" evidence="1">
    <location>
        <begin position="54"/>
        <end position="71"/>
    </location>
</feature>
<organism evidence="3 4">
    <name type="scientific">Shouchella lonarensis</name>
    <dbReference type="NCBI Taxonomy" id="1464122"/>
    <lineage>
        <taxon>Bacteria</taxon>
        <taxon>Bacillati</taxon>
        <taxon>Bacillota</taxon>
        <taxon>Bacilli</taxon>
        <taxon>Bacillales</taxon>
        <taxon>Bacillaceae</taxon>
        <taxon>Shouchella</taxon>
    </lineage>
</organism>
<dbReference type="InterPro" id="IPR052529">
    <property type="entry name" value="Bact_Transport_Assoc"/>
</dbReference>
<keyword evidence="1" id="KW-1133">Transmembrane helix</keyword>
<evidence type="ECO:0000259" key="2">
    <source>
        <dbReference type="Pfam" id="PF04235"/>
    </source>
</evidence>